<dbReference type="AlphaFoldDB" id="A0A1I1I1S5"/>
<dbReference type="EMBL" id="FOLG01000003">
    <property type="protein sequence ID" value="SFC27170.1"/>
    <property type="molecule type" value="Genomic_DNA"/>
</dbReference>
<dbReference type="Gene3D" id="3.40.50.10540">
    <property type="entry name" value="Crotonobetainyl-coa:carnitine coa-transferase, domain 1"/>
    <property type="match status" value="1"/>
</dbReference>
<keyword evidence="2" id="KW-1185">Reference proteome</keyword>
<dbReference type="SUPFAM" id="SSF89796">
    <property type="entry name" value="CoA-transferase family III (CaiB/BaiF)"/>
    <property type="match status" value="1"/>
</dbReference>
<name>A0A1I1I1S5_9RHOB</name>
<dbReference type="Gene3D" id="3.30.1540.10">
    <property type="entry name" value="formyl-coa transferase, domain 3"/>
    <property type="match status" value="1"/>
</dbReference>
<dbReference type="Pfam" id="PF02515">
    <property type="entry name" value="CoA_transf_3"/>
    <property type="match status" value="1"/>
</dbReference>
<sequence length="346" mass="36650">MTLPLDGIRVLDFSTLLPGPLATLFLSEAGAEVTKIERPPTGDPMRESKTEFAALNRGKGSLCLDLKAPDSMARLRPLIQSADILVEQFRPGTMDRLGLGYDAVRAIRPDVIYCSINGYGSDGPMAQRAGHDLTFAAETGLMALTGKGATTTMPWALTADVGGGTYPALVNILLALLRRARTGDGMRIEIAMADGLPVFAPYALAERQETGKWPAVDGHLATGGSPRYRLYTTADGRQLAVACAEPKFWANFCRLIDLPADLAASGDAPRVAAAVAGRIAAQDAASWENCFSGEDVCCAIVRTPVEAEPFLAARGVPLDGPGMLSLPLARDLRRADPGDVPELNES</sequence>
<dbReference type="InterPro" id="IPR050509">
    <property type="entry name" value="CoA-transferase_III"/>
</dbReference>
<dbReference type="RefSeq" id="WP_093360244.1">
    <property type="nucleotide sequence ID" value="NZ_FOLG01000003.1"/>
</dbReference>
<dbReference type="PANTHER" id="PTHR48228:SF5">
    <property type="entry name" value="ALPHA-METHYLACYL-COA RACEMASE"/>
    <property type="match status" value="1"/>
</dbReference>
<dbReference type="OrthoDB" id="7208981at2"/>
<gene>
    <name evidence="1" type="ORF">SAMN04488094_103277</name>
</gene>
<dbReference type="Proteomes" id="UP000198728">
    <property type="component" value="Unassembled WGS sequence"/>
</dbReference>
<dbReference type="PANTHER" id="PTHR48228">
    <property type="entry name" value="SUCCINYL-COA--D-CITRAMALATE COA-TRANSFERASE"/>
    <property type="match status" value="1"/>
</dbReference>
<dbReference type="InterPro" id="IPR044855">
    <property type="entry name" value="CoA-Trfase_III_dom3_sf"/>
</dbReference>
<accession>A0A1I1I1S5</accession>
<dbReference type="STRING" id="441112.SAMN04488094_103277"/>
<organism evidence="1 2">
    <name type="scientific">Tropicimonas isoalkanivorans</name>
    <dbReference type="NCBI Taxonomy" id="441112"/>
    <lineage>
        <taxon>Bacteria</taxon>
        <taxon>Pseudomonadati</taxon>
        <taxon>Pseudomonadota</taxon>
        <taxon>Alphaproteobacteria</taxon>
        <taxon>Rhodobacterales</taxon>
        <taxon>Roseobacteraceae</taxon>
        <taxon>Tropicimonas</taxon>
    </lineage>
</organism>
<protein>
    <submittedName>
        <fullName evidence="1">Crotonobetainyl-CoA:carnitine CoA-transferase CaiB</fullName>
    </submittedName>
</protein>
<evidence type="ECO:0000313" key="2">
    <source>
        <dbReference type="Proteomes" id="UP000198728"/>
    </source>
</evidence>
<dbReference type="InterPro" id="IPR023606">
    <property type="entry name" value="CoA-Trfase_III_dom_1_sf"/>
</dbReference>
<dbReference type="GO" id="GO:0016740">
    <property type="term" value="F:transferase activity"/>
    <property type="evidence" value="ECO:0007669"/>
    <property type="project" value="UniProtKB-KW"/>
</dbReference>
<dbReference type="InterPro" id="IPR003673">
    <property type="entry name" value="CoA-Trfase_fam_III"/>
</dbReference>
<evidence type="ECO:0000313" key="1">
    <source>
        <dbReference type="EMBL" id="SFC27170.1"/>
    </source>
</evidence>
<proteinExistence type="predicted"/>
<reference evidence="1 2" key="1">
    <citation type="submission" date="2016-10" db="EMBL/GenBank/DDBJ databases">
        <authorList>
            <person name="de Groot N.N."/>
        </authorList>
    </citation>
    <scope>NUCLEOTIDE SEQUENCE [LARGE SCALE GENOMIC DNA]</scope>
    <source>
        <strain evidence="1 2">DSM 19548</strain>
    </source>
</reference>
<keyword evidence="1" id="KW-0808">Transferase</keyword>